<evidence type="ECO:0000313" key="1">
    <source>
        <dbReference type="EMBL" id="GJS70432.1"/>
    </source>
</evidence>
<dbReference type="Proteomes" id="UP001151760">
    <property type="component" value="Unassembled WGS sequence"/>
</dbReference>
<dbReference type="EMBL" id="BQNB010009935">
    <property type="protein sequence ID" value="GJS70432.1"/>
    <property type="molecule type" value="Genomic_DNA"/>
</dbReference>
<name>A0ABQ4XZP5_9ASTR</name>
<protein>
    <submittedName>
        <fullName evidence="1">Uncharacterized protein</fullName>
    </submittedName>
</protein>
<evidence type="ECO:0000313" key="2">
    <source>
        <dbReference type="Proteomes" id="UP001151760"/>
    </source>
</evidence>
<proteinExistence type="predicted"/>
<reference evidence="1" key="2">
    <citation type="submission" date="2022-01" db="EMBL/GenBank/DDBJ databases">
        <authorList>
            <person name="Yamashiro T."/>
            <person name="Shiraishi A."/>
            <person name="Satake H."/>
            <person name="Nakayama K."/>
        </authorList>
    </citation>
    <scope>NUCLEOTIDE SEQUENCE</scope>
</reference>
<accession>A0ABQ4XZP5</accession>
<gene>
    <name evidence="1" type="ORF">Tco_0703273</name>
</gene>
<sequence length="251" mass="28421">MMNDMDSSDAGSITYDSFCSPIGQQTMRRSFVNEIIPFYEIIKNLSQNLDTDIYIEVKEFERSLDKMESDYDKCLADNKRLGDKNKHLLAKTRRLQRVMTNLSNDNECFIADNIAKDICFFVLSSEKQVSPRSNCSCKEHVARQCKEPKRAKDSQYFKDKMLLMEAKEKGAILDAEAEAFLADVECTAPYDQPLAMTTTNIFEANHEDAYDSDVDEGPNAAVAFMANLSSTSATNNPVNDGFTLRNNQIFD</sequence>
<reference evidence="1" key="1">
    <citation type="journal article" date="2022" name="Int. J. Mol. Sci.">
        <title>Draft Genome of Tanacetum Coccineum: Genomic Comparison of Closely Related Tanacetum-Family Plants.</title>
        <authorList>
            <person name="Yamashiro T."/>
            <person name="Shiraishi A."/>
            <person name="Nakayama K."/>
            <person name="Satake H."/>
        </authorList>
    </citation>
    <scope>NUCLEOTIDE SEQUENCE</scope>
</reference>
<organism evidence="1 2">
    <name type="scientific">Tanacetum coccineum</name>
    <dbReference type="NCBI Taxonomy" id="301880"/>
    <lineage>
        <taxon>Eukaryota</taxon>
        <taxon>Viridiplantae</taxon>
        <taxon>Streptophyta</taxon>
        <taxon>Embryophyta</taxon>
        <taxon>Tracheophyta</taxon>
        <taxon>Spermatophyta</taxon>
        <taxon>Magnoliopsida</taxon>
        <taxon>eudicotyledons</taxon>
        <taxon>Gunneridae</taxon>
        <taxon>Pentapetalae</taxon>
        <taxon>asterids</taxon>
        <taxon>campanulids</taxon>
        <taxon>Asterales</taxon>
        <taxon>Asteraceae</taxon>
        <taxon>Asteroideae</taxon>
        <taxon>Anthemideae</taxon>
        <taxon>Anthemidinae</taxon>
        <taxon>Tanacetum</taxon>
    </lineage>
</organism>
<keyword evidence="2" id="KW-1185">Reference proteome</keyword>
<comment type="caution">
    <text evidence="1">The sequence shown here is derived from an EMBL/GenBank/DDBJ whole genome shotgun (WGS) entry which is preliminary data.</text>
</comment>